<reference evidence="1" key="1">
    <citation type="submission" date="2018-11" db="EMBL/GenBank/DDBJ databases">
        <authorList>
            <consortium name="Pathogen Informatics"/>
        </authorList>
    </citation>
    <scope>NUCLEOTIDE SEQUENCE</scope>
</reference>
<name>A0A448XRI4_9PLAT</name>
<keyword evidence="2" id="KW-1185">Reference proteome</keyword>
<dbReference type="Proteomes" id="UP000784294">
    <property type="component" value="Unassembled WGS sequence"/>
</dbReference>
<sequence length="191" mass="20823">MSILPYPFRSPSPSAPLIAQTLEFRASAVNEQKKARAIRITVEQTVNQELQMLPTDVESLRQMLHGREAMVARLAQEREASLQSILQHVSSLQLVDSADLLVPAESELRATWADVDRVAEAALAELRRTTEAYEVFEETFQRLTNVLAGAKHLVEGKATVSSVAALAMAVTDAGDSGALDITRLGLDLLSQ</sequence>
<evidence type="ECO:0000313" key="2">
    <source>
        <dbReference type="Proteomes" id="UP000784294"/>
    </source>
</evidence>
<comment type="caution">
    <text evidence="1">The sequence shown here is derived from an EMBL/GenBank/DDBJ whole genome shotgun (WGS) entry which is preliminary data.</text>
</comment>
<protein>
    <submittedName>
        <fullName evidence="1">Uncharacterized protein</fullName>
    </submittedName>
</protein>
<accession>A0A448XRI4</accession>
<dbReference type="EMBL" id="CAAALY010278746">
    <property type="protein sequence ID" value="VEL43089.1"/>
    <property type="molecule type" value="Genomic_DNA"/>
</dbReference>
<proteinExistence type="predicted"/>
<gene>
    <name evidence="1" type="ORF">PXEA_LOCUS36529</name>
</gene>
<dbReference type="OrthoDB" id="18853at2759"/>
<organism evidence="1 2">
    <name type="scientific">Protopolystoma xenopodis</name>
    <dbReference type="NCBI Taxonomy" id="117903"/>
    <lineage>
        <taxon>Eukaryota</taxon>
        <taxon>Metazoa</taxon>
        <taxon>Spiralia</taxon>
        <taxon>Lophotrochozoa</taxon>
        <taxon>Platyhelminthes</taxon>
        <taxon>Monogenea</taxon>
        <taxon>Polyopisthocotylea</taxon>
        <taxon>Polystomatidea</taxon>
        <taxon>Polystomatidae</taxon>
        <taxon>Protopolystoma</taxon>
    </lineage>
</organism>
<dbReference type="AlphaFoldDB" id="A0A448XRI4"/>
<feature type="non-terminal residue" evidence="1">
    <location>
        <position position="1"/>
    </location>
</feature>
<evidence type="ECO:0000313" key="1">
    <source>
        <dbReference type="EMBL" id="VEL43089.1"/>
    </source>
</evidence>